<keyword evidence="1" id="KW-0732">Signal</keyword>
<feature type="signal peptide" evidence="1">
    <location>
        <begin position="1"/>
        <end position="16"/>
    </location>
</feature>
<dbReference type="AlphaFoldDB" id="A0AAF3EYD4"/>
<proteinExistence type="predicted"/>
<reference evidence="3" key="1">
    <citation type="submission" date="2024-02" db="UniProtKB">
        <authorList>
            <consortium name="WormBaseParasite"/>
        </authorList>
    </citation>
    <scope>IDENTIFICATION</scope>
</reference>
<feature type="chain" id="PRO_5042074265" evidence="1">
    <location>
        <begin position="17"/>
        <end position="206"/>
    </location>
</feature>
<accession>A0AAF3EYD4</accession>
<name>A0AAF3EYD4_9BILA</name>
<protein>
    <submittedName>
        <fullName evidence="3">Uncharacterized protein</fullName>
    </submittedName>
</protein>
<dbReference type="WBParaSite" id="MBELARI_LOCUS19210">
    <property type="protein sequence ID" value="MBELARI_LOCUS19210"/>
    <property type="gene ID" value="MBELARI_LOCUS19210"/>
</dbReference>
<organism evidence="2 3">
    <name type="scientific">Mesorhabditis belari</name>
    <dbReference type="NCBI Taxonomy" id="2138241"/>
    <lineage>
        <taxon>Eukaryota</taxon>
        <taxon>Metazoa</taxon>
        <taxon>Ecdysozoa</taxon>
        <taxon>Nematoda</taxon>
        <taxon>Chromadorea</taxon>
        <taxon>Rhabditida</taxon>
        <taxon>Rhabditina</taxon>
        <taxon>Rhabditomorpha</taxon>
        <taxon>Rhabditoidea</taxon>
        <taxon>Rhabditidae</taxon>
        <taxon>Mesorhabditinae</taxon>
        <taxon>Mesorhabditis</taxon>
    </lineage>
</organism>
<dbReference type="Proteomes" id="UP000887575">
    <property type="component" value="Unassembled WGS sequence"/>
</dbReference>
<evidence type="ECO:0000313" key="3">
    <source>
        <dbReference type="WBParaSite" id="MBELARI_LOCUS19210"/>
    </source>
</evidence>
<sequence length="206" mass="21893">MLYLALYALLPALSSACFRMHPPTTTTTTTTPMSTTTCPTCADLTQSTAPTTVQTSAYFTFSNGCSKATNNCPTDGVLRLETDQGVITIPPTDAESQELTCTGGDYETTYKGTTYTVTADVCYVARCAQCPMPVVDTGISVVISYDADSLCEIATFSGCATGYQVKSAGPFQQKFTSPLPCVDYGATAGGRWYTNLTPNENLVTCR</sequence>
<keyword evidence="2" id="KW-1185">Reference proteome</keyword>
<evidence type="ECO:0000256" key="1">
    <source>
        <dbReference type="SAM" id="SignalP"/>
    </source>
</evidence>
<evidence type="ECO:0000313" key="2">
    <source>
        <dbReference type="Proteomes" id="UP000887575"/>
    </source>
</evidence>